<evidence type="ECO:0000313" key="3">
    <source>
        <dbReference type="Proteomes" id="UP001216907"/>
    </source>
</evidence>
<feature type="chain" id="PRO_5045407809" description="PEP-CTERM protein-sorting domain-containing protein" evidence="1">
    <location>
        <begin position="22"/>
        <end position="269"/>
    </location>
</feature>
<gene>
    <name evidence="2" type="ORF">PZE19_32065</name>
</gene>
<dbReference type="Proteomes" id="UP001216907">
    <property type="component" value="Unassembled WGS sequence"/>
</dbReference>
<dbReference type="RefSeq" id="WP_277864744.1">
    <property type="nucleotide sequence ID" value="NZ_JARRAG010000006.1"/>
</dbReference>
<name>A0ABT6FLR4_9BACT</name>
<accession>A0ABT6FLR4</accession>
<dbReference type="SUPFAM" id="SSF63825">
    <property type="entry name" value="YWTD domain"/>
    <property type="match status" value="1"/>
</dbReference>
<keyword evidence="1" id="KW-0732">Signal</keyword>
<organism evidence="2 3">
    <name type="scientific">Paludisphaera mucosa</name>
    <dbReference type="NCBI Taxonomy" id="3030827"/>
    <lineage>
        <taxon>Bacteria</taxon>
        <taxon>Pseudomonadati</taxon>
        <taxon>Planctomycetota</taxon>
        <taxon>Planctomycetia</taxon>
        <taxon>Isosphaerales</taxon>
        <taxon>Isosphaeraceae</taxon>
        <taxon>Paludisphaera</taxon>
    </lineage>
</organism>
<proteinExistence type="predicted"/>
<protein>
    <recommendedName>
        <fullName evidence="4">PEP-CTERM protein-sorting domain-containing protein</fullName>
    </recommendedName>
</protein>
<sequence length="269" mass="26717">MIRRVTAFAGLLLALPSLASAGLIAGDLIAGQAYAVDASTGVATPLGSSFGFTGVTGLGYDSAAGVLYGLDRDTDQLLIVDPATGSATAVGPLGVDIVAADVAFDSANGLLYMVDYRLAQLFTIDPTTGAAALIGASVGAQGLAYDSVTNTLYASRDTFNDVTSGLYTIDVATGAATFVGGFGQGVNDNDLAFDPTANVLYLSGTFEANSLFTVNRATGAVATVGTLGDGVFGSGLAFVGGSAAVPEPSSLAMGTTAALMGLAVVRRRA</sequence>
<evidence type="ECO:0000256" key="1">
    <source>
        <dbReference type="SAM" id="SignalP"/>
    </source>
</evidence>
<dbReference type="InterPro" id="IPR015943">
    <property type="entry name" value="WD40/YVTN_repeat-like_dom_sf"/>
</dbReference>
<dbReference type="Gene3D" id="2.130.10.10">
    <property type="entry name" value="YVTN repeat-like/Quinoprotein amine dehydrogenase"/>
    <property type="match status" value="1"/>
</dbReference>
<evidence type="ECO:0000313" key="2">
    <source>
        <dbReference type="EMBL" id="MDG3008426.1"/>
    </source>
</evidence>
<evidence type="ECO:0008006" key="4">
    <source>
        <dbReference type="Google" id="ProtNLM"/>
    </source>
</evidence>
<dbReference type="EMBL" id="JARRAG010000006">
    <property type="protein sequence ID" value="MDG3008426.1"/>
    <property type="molecule type" value="Genomic_DNA"/>
</dbReference>
<comment type="caution">
    <text evidence="2">The sequence shown here is derived from an EMBL/GenBank/DDBJ whole genome shotgun (WGS) entry which is preliminary data.</text>
</comment>
<reference evidence="2 3" key="1">
    <citation type="submission" date="2023-03" db="EMBL/GenBank/DDBJ databases">
        <title>Paludisphaera mucosa sp. nov. a novel planctomycete from northern fen.</title>
        <authorList>
            <person name="Ivanova A."/>
        </authorList>
    </citation>
    <scope>NUCLEOTIDE SEQUENCE [LARGE SCALE GENOMIC DNA]</scope>
    <source>
        <strain evidence="2 3">Pla2</strain>
    </source>
</reference>
<feature type="signal peptide" evidence="1">
    <location>
        <begin position="1"/>
        <end position="21"/>
    </location>
</feature>
<keyword evidence="3" id="KW-1185">Reference proteome</keyword>